<dbReference type="SUPFAM" id="SSF52058">
    <property type="entry name" value="L domain-like"/>
    <property type="match status" value="1"/>
</dbReference>
<feature type="compositionally biased region" description="Basic and acidic residues" evidence="3">
    <location>
        <begin position="447"/>
        <end position="462"/>
    </location>
</feature>
<dbReference type="Proteomes" id="UP000259221">
    <property type="component" value="Unassembled WGS sequence"/>
</dbReference>
<organism evidence="5 6">
    <name type="scientific">Gardnerella vaginalis</name>
    <dbReference type="NCBI Taxonomy" id="2702"/>
    <lineage>
        <taxon>Bacteria</taxon>
        <taxon>Bacillati</taxon>
        <taxon>Actinomycetota</taxon>
        <taxon>Actinomycetes</taxon>
        <taxon>Bifidobacteriales</taxon>
        <taxon>Bifidobacteriaceae</taxon>
        <taxon>Gardnerella</taxon>
    </lineage>
</organism>
<dbReference type="InterPro" id="IPR032675">
    <property type="entry name" value="LRR_dom_sf"/>
</dbReference>
<sequence length="612" mass="66994">MLTKKAIAAFAAGATLLSGFAFAVVPQTAFAASNTTSTSAEHNDNDVIHFKNEIFKKNILGALKDYQVIGKDATDITYADAKKMVYPVFLDLGYSYNKPEGVDVDPQSSDKNVSDLSDLQYFSNVQDLHLTGDVGFDFSPLAKLQNLTKLYIMIRNSTKTCDFSSLKGVTKNLTTLSVRVSGDPDLSPLERFANLTDLDIDANYLKSLDAIKGLTKLEHLVLHASSVSDLSPLKNLTNLTDLGIYSSAATNIDALKGLTKLKDLWLYIWDAPDLSPLKNLTDVTNLHVVTNKATSVDALKGLTKLKKLEMQIHNVSDISPLGNLKNLTFLDISDSIVKDISTIKQIPYLSYLDITCCDKIGDYSPLKSLPGNAVLVVSAKLKDSDVIKKLKQERGDKKIDISYSTTWCSQGCDPDFNDVKHIEPDSNDDKDIEPADNHGDANTSTVDIKEPEDAKDSSKDSSSDYGDDNPQFAADFDDFDFDLDLSDPGLLYDDSSSDYGDDNQQFAADFDDFDFDLDLSDPGLLYDDSSSDYGDDNPQSAVNFDDKFMSFDSNFDDFDIAELDNLADFSNDIGDFYDVDVSAHNSLDSNQVEPVTADAVSNAEPAAEPAAM</sequence>
<dbReference type="OrthoDB" id="135105at2"/>
<reference evidence="5 6" key="1">
    <citation type="submission" date="2016-02" db="EMBL/GenBank/DDBJ databases">
        <authorList>
            <person name="Alioto T."/>
            <person name="Alioto T."/>
        </authorList>
    </citation>
    <scope>NUCLEOTIDE SEQUENCE [LARGE SCALE GENOMIC DNA]</scope>
    <source>
        <strain evidence="5 6">NR010</strain>
    </source>
</reference>
<feature type="compositionally biased region" description="Basic and acidic residues" evidence="3">
    <location>
        <begin position="418"/>
        <end position="439"/>
    </location>
</feature>
<accession>A0A3E1IZI9</accession>
<evidence type="ECO:0000256" key="3">
    <source>
        <dbReference type="SAM" id="MobiDB-lite"/>
    </source>
</evidence>
<evidence type="ECO:0000256" key="2">
    <source>
        <dbReference type="ARBA" id="ARBA00022737"/>
    </source>
</evidence>
<keyword evidence="2" id="KW-0677">Repeat</keyword>
<proteinExistence type="predicted"/>
<keyword evidence="1" id="KW-0433">Leucine-rich repeat</keyword>
<comment type="caution">
    <text evidence="5">The sequence shown here is derived from an EMBL/GenBank/DDBJ whole genome shotgun (WGS) entry which is preliminary data.</text>
</comment>
<dbReference type="PANTHER" id="PTHR46652:SF3">
    <property type="entry name" value="LEUCINE-RICH REPEAT-CONTAINING PROTEIN 9"/>
    <property type="match status" value="1"/>
</dbReference>
<dbReference type="AlphaFoldDB" id="A0A3E1IZI9"/>
<feature type="chain" id="PRO_5038413989" description="Leucine Rich repeat-containing domain protein" evidence="4">
    <location>
        <begin position="24"/>
        <end position="612"/>
    </location>
</feature>
<dbReference type="Gene3D" id="3.80.10.10">
    <property type="entry name" value="Ribonuclease Inhibitor"/>
    <property type="match status" value="2"/>
</dbReference>
<name>A0A3E1IZI9_GARVA</name>
<evidence type="ECO:0000256" key="4">
    <source>
        <dbReference type="SAM" id="SignalP"/>
    </source>
</evidence>
<evidence type="ECO:0000256" key="1">
    <source>
        <dbReference type="ARBA" id="ARBA00022614"/>
    </source>
</evidence>
<gene>
    <name evidence="5" type="ORF">AXE77_04800</name>
</gene>
<feature type="signal peptide" evidence="4">
    <location>
        <begin position="1"/>
        <end position="23"/>
    </location>
</feature>
<dbReference type="PANTHER" id="PTHR46652">
    <property type="entry name" value="LEUCINE-RICH REPEAT AND IQ DOMAIN-CONTAINING PROTEIN 1-RELATED"/>
    <property type="match status" value="1"/>
</dbReference>
<dbReference type="EMBL" id="LRTV01000009">
    <property type="protein sequence ID" value="RFD78433.1"/>
    <property type="molecule type" value="Genomic_DNA"/>
</dbReference>
<evidence type="ECO:0000313" key="5">
    <source>
        <dbReference type="EMBL" id="RFD78433.1"/>
    </source>
</evidence>
<evidence type="ECO:0008006" key="7">
    <source>
        <dbReference type="Google" id="ProtNLM"/>
    </source>
</evidence>
<keyword evidence="4" id="KW-0732">Signal</keyword>
<evidence type="ECO:0000313" key="6">
    <source>
        <dbReference type="Proteomes" id="UP000259221"/>
    </source>
</evidence>
<feature type="region of interest" description="Disordered" evidence="3">
    <location>
        <begin position="418"/>
        <end position="469"/>
    </location>
</feature>
<protein>
    <recommendedName>
        <fullName evidence="7">Leucine Rich repeat-containing domain protein</fullName>
    </recommendedName>
</protein>
<dbReference type="RefSeq" id="WP_116712448.1">
    <property type="nucleotide sequence ID" value="NZ_LRTV01000009.1"/>
</dbReference>
<dbReference type="InterPro" id="IPR050836">
    <property type="entry name" value="SDS22/Internalin_LRR"/>
</dbReference>
<dbReference type="InterPro" id="IPR001611">
    <property type="entry name" value="Leu-rich_rpt"/>
</dbReference>
<dbReference type="PROSITE" id="PS51450">
    <property type="entry name" value="LRR"/>
    <property type="match status" value="1"/>
</dbReference>